<dbReference type="InterPro" id="IPR000504">
    <property type="entry name" value="RRM_dom"/>
</dbReference>
<reference evidence="4" key="1">
    <citation type="submission" date="2020-07" db="EMBL/GenBank/DDBJ databases">
        <title>Multicomponent nature underlies the extraordinary mechanical properties of spider dragline silk.</title>
        <authorList>
            <person name="Kono N."/>
            <person name="Nakamura H."/>
            <person name="Mori M."/>
            <person name="Yoshida Y."/>
            <person name="Ohtoshi R."/>
            <person name="Malay A.D."/>
            <person name="Moran D.A.P."/>
            <person name="Tomita M."/>
            <person name="Numata K."/>
            <person name="Arakawa K."/>
        </authorList>
    </citation>
    <scope>NUCLEOTIDE SEQUENCE</scope>
</reference>
<dbReference type="GO" id="GO:0003723">
    <property type="term" value="F:RNA binding"/>
    <property type="evidence" value="ECO:0007669"/>
    <property type="project" value="UniProtKB-UniRule"/>
</dbReference>
<evidence type="ECO:0000256" key="2">
    <source>
        <dbReference type="PROSITE-ProRule" id="PRU00176"/>
    </source>
</evidence>
<dbReference type="EMBL" id="BMAO01001661">
    <property type="protein sequence ID" value="GFQ75076.1"/>
    <property type="molecule type" value="Genomic_DNA"/>
</dbReference>
<evidence type="ECO:0000313" key="5">
    <source>
        <dbReference type="Proteomes" id="UP000887116"/>
    </source>
</evidence>
<dbReference type="InterPro" id="IPR012677">
    <property type="entry name" value="Nucleotide-bd_a/b_plait_sf"/>
</dbReference>
<dbReference type="Gene3D" id="3.30.160.20">
    <property type="match status" value="1"/>
</dbReference>
<dbReference type="Proteomes" id="UP000887116">
    <property type="component" value="Unassembled WGS sequence"/>
</dbReference>
<dbReference type="PROSITE" id="PS50102">
    <property type="entry name" value="RRM"/>
    <property type="match status" value="2"/>
</dbReference>
<feature type="domain" description="RRM" evidence="3">
    <location>
        <begin position="225"/>
        <end position="296"/>
    </location>
</feature>
<keyword evidence="5" id="KW-1185">Reference proteome</keyword>
<dbReference type="PANTHER" id="PTHR21245">
    <property type="entry name" value="HETEROGENEOUS NUCLEAR RIBONUCLEOPROTEIN"/>
    <property type="match status" value="1"/>
</dbReference>
<dbReference type="InterPro" id="IPR035979">
    <property type="entry name" value="RBD_domain_sf"/>
</dbReference>
<name>A0A8X6KJG6_TRICU</name>
<dbReference type="AlphaFoldDB" id="A0A8X6KJG6"/>
<dbReference type="OrthoDB" id="3800936at2759"/>
<comment type="caution">
    <text evidence="4">The sequence shown here is derived from an EMBL/GenBank/DDBJ whole genome shotgun (WGS) entry which is preliminary data.</text>
</comment>
<dbReference type="SUPFAM" id="SSF54768">
    <property type="entry name" value="dsRNA-binding domain-like"/>
    <property type="match status" value="1"/>
</dbReference>
<sequence length="522" mass="58918">MFSVLREEQFQALGKEIRYNISLQDGLRKLGPPFKWFGPPPPKESKIFIGKLPRDVYETELFQLCENFGKVYELIFFLDYEGDNLGYAFVTYTNNEDAAKAIQGMDKLQIRLNQYIGACESVDNCSLFIGGFPKEKNKDEIMIEIGQFTKSISGITPCGGTIVRYENRHTASMAKRLLLSDSVKLFDHEIFVDWAKPAVQVQDEIMRKMLKTADKLLHIHSDVMKTLSVFNAPNTSEEQLHVFFSLRGSLEVEVVKKLGIFVFIRYTSREEAETAIQEFDGKIVNGRNLQVTWARPFELLRKETATYNATGHSNNYSLENCSGSNPPSVPTFSGRQNPVELLNHVCAENEWGEPIYKTTFLHSDEFGSIFSSSITIPGLFGRNYKYEKVCRSPEEARSCAASDVLGALNILGFTYCPRHFFNVNPYGNDVPTSPNAGIDNRFLIPVTQQSNLCPNFENSSDNNVLTASDTDNTSNLDVNSQVVTFSNRGQNDTFQERSSLTLIDFDYLMSSVNNIVSVSKQK</sequence>
<evidence type="ECO:0000259" key="3">
    <source>
        <dbReference type="PROSITE" id="PS50102"/>
    </source>
</evidence>
<feature type="domain" description="RRM" evidence="3">
    <location>
        <begin position="45"/>
        <end position="116"/>
    </location>
</feature>
<dbReference type="SUPFAM" id="SSF54928">
    <property type="entry name" value="RNA-binding domain, RBD"/>
    <property type="match status" value="2"/>
</dbReference>
<dbReference type="Pfam" id="PF00076">
    <property type="entry name" value="RRM_1"/>
    <property type="match status" value="2"/>
</dbReference>
<evidence type="ECO:0000256" key="1">
    <source>
        <dbReference type="ARBA" id="ARBA00022884"/>
    </source>
</evidence>
<protein>
    <submittedName>
        <fullName evidence="4">Probable RNA-binding protein 46</fullName>
    </submittedName>
</protein>
<keyword evidence="1 2" id="KW-0694">RNA-binding</keyword>
<gene>
    <name evidence="4" type="primary">Rbm46</name>
    <name evidence="4" type="ORF">TNCT_337291</name>
</gene>
<organism evidence="4 5">
    <name type="scientific">Trichonephila clavata</name>
    <name type="common">Joro spider</name>
    <name type="synonym">Nephila clavata</name>
    <dbReference type="NCBI Taxonomy" id="2740835"/>
    <lineage>
        <taxon>Eukaryota</taxon>
        <taxon>Metazoa</taxon>
        <taxon>Ecdysozoa</taxon>
        <taxon>Arthropoda</taxon>
        <taxon>Chelicerata</taxon>
        <taxon>Arachnida</taxon>
        <taxon>Araneae</taxon>
        <taxon>Araneomorphae</taxon>
        <taxon>Entelegynae</taxon>
        <taxon>Araneoidea</taxon>
        <taxon>Nephilidae</taxon>
        <taxon>Trichonephila</taxon>
    </lineage>
</organism>
<dbReference type="Pfam" id="PF14709">
    <property type="entry name" value="DND1_DSRM"/>
    <property type="match status" value="1"/>
</dbReference>
<evidence type="ECO:0000313" key="4">
    <source>
        <dbReference type="EMBL" id="GFQ75076.1"/>
    </source>
</evidence>
<dbReference type="Gene3D" id="3.30.70.330">
    <property type="match status" value="2"/>
</dbReference>
<accession>A0A8X6KJG6</accession>
<proteinExistence type="predicted"/>
<dbReference type="SMART" id="SM00360">
    <property type="entry name" value="RRM"/>
    <property type="match status" value="3"/>
</dbReference>